<feature type="domain" description="Sulfatase-modifying factor enzyme-like" evidence="1">
    <location>
        <begin position="12"/>
        <end position="232"/>
    </location>
</feature>
<dbReference type="EMBL" id="JACNIG010000339">
    <property type="protein sequence ID" value="MBC8433818.1"/>
    <property type="molecule type" value="Genomic_DNA"/>
</dbReference>
<dbReference type="SUPFAM" id="SSF56436">
    <property type="entry name" value="C-type lectin-like"/>
    <property type="match status" value="1"/>
</dbReference>
<dbReference type="PANTHER" id="PTHR23150:SF19">
    <property type="entry name" value="FORMYLGLYCINE-GENERATING ENZYME"/>
    <property type="match status" value="1"/>
</dbReference>
<dbReference type="InterPro" id="IPR051043">
    <property type="entry name" value="Sulfatase_Mod_Factor_Kinase"/>
</dbReference>
<dbReference type="AlphaFoldDB" id="A0A8J6P3D0"/>
<dbReference type="InterPro" id="IPR005532">
    <property type="entry name" value="SUMF_dom"/>
</dbReference>
<evidence type="ECO:0000313" key="2">
    <source>
        <dbReference type="EMBL" id="MBC8433818.1"/>
    </source>
</evidence>
<evidence type="ECO:0000259" key="1">
    <source>
        <dbReference type="Pfam" id="PF03781"/>
    </source>
</evidence>
<organism evidence="2 3">
    <name type="scientific">Candidatus Desulfatibia vada</name>
    <dbReference type="NCBI Taxonomy" id="2841696"/>
    <lineage>
        <taxon>Bacteria</taxon>
        <taxon>Pseudomonadati</taxon>
        <taxon>Thermodesulfobacteriota</taxon>
        <taxon>Desulfobacteria</taxon>
        <taxon>Desulfobacterales</taxon>
        <taxon>Desulfobacterales incertae sedis</taxon>
        <taxon>Candidatus Desulfatibia</taxon>
    </lineage>
</organism>
<dbReference type="Pfam" id="PF03781">
    <property type="entry name" value="FGE-sulfatase"/>
    <property type="match status" value="1"/>
</dbReference>
<dbReference type="InterPro" id="IPR042095">
    <property type="entry name" value="SUMF_sf"/>
</dbReference>
<dbReference type="GO" id="GO:0120147">
    <property type="term" value="F:formylglycine-generating oxidase activity"/>
    <property type="evidence" value="ECO:0007669"/>
    <property type="project" value="TreeGrafter"/>
</dbReference>
<comment type="caution">
    <text evidence="2">The sequence shown here is derived from an EMBL/GenBank/DDBJ whole genome shotgun (WGS) entry which is preliminary data.</text>
</comment>
<dbReference type="Proteomes" id="UP000605201">
    <property type="component" value="Unassembled WGS sequence"/>
</dbReference>
<dbReference type="InterPro" id="IPR016187">
    <property type="entry name" value="CTDL_fold"/>
</dbReference>
<protein>
    <submittedName>
        <fullName evidence="2">Formylglycine-generating enzyme family protein</fullName>
    </submittedName>
</protein>
<name>A0A8J6P3D0_9BACT</name>
<accession>A0A8J6P3D0</accession>
<dbReference type="PANTHER" id="PTHR23150">
    <property type="entry name" value="SULFATASE MODIFYING FACTOR 1, 2"/>
    <property type="match status" value="1"/>
</dbReference>
<proteinExistence type="predicted"/>
<reference evidence="2 3" key="1">
    <citation type="submission" date="2020-08" db="EMBL/GenBank/DDBJ databases">
        <title>Bridging the membrane lipid divide: bacteria of the FCB group superphylum have the potential to synthesize archaeal ether lipids.</title>
        <authorList>
            <person name="Villanueva L."/>
            <person name="Von Meijenfeldt F.A.B."/>
            <person name="Westbye A.B."/>
            <person name="Yadav S."/>
            <person name="Hopmans E.C."/>
            <person name="Dutilh B.E."/>
            <person name="Sinninghe Damste J.S."/>
        </authorList>
    </citation>
    <scope>NUCLEOTIDE SEQUENCE [LARGE SCALE GENOMIC DNA]</scope>
    <source>
        <strain evidence="2">NIOZ-UU17</strain>
    </source>
</reference>
<sequence>MSETVTNSIGMQLVLIPAGSFRMGGDKKLEQAEDHETPRHMVKISNSFYMGKYQVTQAQWSEVMQNNPSEFKDDQRPVERVSWNDVQAFINKLNNKEETNTYRLPTEAEWEYAARAETKSTYCFSADVETISQYAWYNKNSAGETHPAGQLKPNAWGLYDVHGNVHEWCQDWFDRNYYSQSPSISPEGPLSGLAKALRGGDWGSEGWYCRCASRSLGSPERRSNCLGFRLIKMV</sequence>
<gene>
    <name evidence="2" type="ORF">H8D96_18055</name>
</gene>
<evidence type="ECO:0000313" key="3">
    <source>
        <dbReference type="Proteomes" id="UP000605201"/>
    </source>
</evidence>
<dbReference type="Gene3D" id="3.90.1580.10">
    <property type="entry name" value="paralog of FGE (formylglycine-generating enzyme)"/>
    <property type="match status" value="1"/>
</dbReference>